<name>A0A0R1RJS0_9LACO</name>
<evidence type="ECO:0000313" key="6">
    <source>
        <dbReference type="EMBL" id="KRL54562.1"/>
    </source>
</evidence>
<comment type="similarity">
    <text evidence="1">Belongs to the ABC transporter superfamily.</text>
</comment>
<dbReference type="SUPFAM" id="SSF52540">
    <property type="entry name" value="P-loop containing nucleoside triphosphate hydrolases"/>
    <property type="match status" value="1"/>
</dbReference>
<dbReference type="SMART" id="SM00382">
    <property type="entry name" value="AAA"/>
    <property type="match status" value="1"/>
</dbReference>
<keyword evidence="3" id="KW-0547">Nucleotide-binding</keyword>
<dbReference type="AlphaFoldDB" id="A0A0R1RJS0"/>
<evidence type="ECO:0000256" key="1">
    <source>
        <dbReference type="ARBA" id="ARBA00005417"/>
    </source>
</evidence>
<protein>
    <submittedName>
        <fullName evidence="6">ABC superfamily ATP binding cassette transporter, ABC protein</fullName>
    </submittedName>
</protein>
<dbReference type="InterPro" id="IPR003439">
    <property type="entry name" value="ABC_transporter-like_ATP-bd"/>
</dbReference>
<dbReference type="PROSITE" id="PS00211">
    <property type="entry name" value="ABC_TRANSPORTER_1"/>
    <property type="match status" value="1"/>
</dbReference>
<evidence type="ECO:0000259" key="5">
    <source>
        <dbReference type="PROSITE" id="PS50893"/>
    </source>
</evidence>
<dbReference type="PANTHER" id="PTHR43335">
    <property type="entry name" value="ABC TRANSPORTER, ATP-BINDING PROTEIN"/>
    <property type="match status" value="1"/>
</dbReference>
<organism evidence="6 7">
    <name type="scientific">Furfurilactobacillus rossiae DSM 15814</name>
    <dbReference type="NCBI Taxonomy" id="1114972"/>
    <lineage>
        <taxon>Bacteria</taxon>
        <taxon>Bacillati</taxon>
        <taxon>Bacillota</taxon>
        <taxon>Bacilli</taxon>
        <taxon>Lactobacillales</taxon>
        <taxon>Lactobacillaceae</taxon>
        <taxon>Furfurilactobacillus</taxon>
    </lineage>
</organism>
<sequence>MVYVEGEEKMTEIALQLQHVSKRFGKHQALDDVDLTINRGDIYGLIGENGAGKTTIMRLITGLSPLQKGTITLLGQTSGPKYRETLNRVGTIIEAPAFFPHLTVMQNLRLVAKQKGIVNPDEVDDTIELVGLSEKEKSKAQKLSLGQRQRLGLGIALLGKPDLLILDEPINGLDPEGIIEFRRLLKQLNQASQMTILISSHILTELYQVSTRFGFIHRGRLIKEIDKTSMDEANQSGLMVHVDNVDTTSQVLDRLRVGKFTVIDDKHVMIYNLVADAGLINRELLTAGVRVSEIERREGSLESYYTQLITDANKQEAN</sequence>
<evidence type="ECO:0000256" key="2">
    <source>
        <dbReference type="ARBA" id="ARBA00022448"/>
    </source>
</evidence>
<dbReference type="PATRIC" id="fig|1114972.6.peg.2697"/>
<dbReference type="InterPro" id="IPR017871">
    <property type="entry name" value="ABC_transporter-like_CS"/>
</dbReference>
<evidence type="ECO:0000256" key="3">
    <source>
        <dbReference type="ARBA" id="ARBA00022741"/>
    </source>
</evidence>
<dbReference type="Proteomes" id="UP000051999">
    <property type="component" value="Unassembled WGS sequence"/>
</dbReference>
<dbReference type="EMBL" id="AZFF01000008">
    <property type="protein sequence ID" value="KRL54562.1"/>
    <property type="molecule type" value="Genomic_DNA"/>
</dbReference>
<keyword evidence="2" id="KW-0813">Transport</keyword>
<proteinExistence type="inferred from homology"/>
<keyword evidence="7" id="KW-1185">Reference proteome</keyword>
<dbReference type="STRING" id="1114972.FD35_GL002631"/>
<dbReference type="Gene3D" id="3.40.50.300">
    <property type="entry name" value="P-loop containing nucleotide triphosphate hydrolases"/>
    <property type="match status" value="1"/>
</dbReference>
<keyword evidence="4" id="KW-0067">ATP-binding</keyword>
<dbReference type="InterPro" id="IPR003593">
    <property type="entry name" value="AAA+_ATPase"/>
</dbReference>
<feature type="domain" description="ABC transporter" evidence="5">
    <location>
        <begin position="15"/>
        <end position="243"/>
    </location>
</feature>
<dbReference type="GO" id="GO:0016887">
    <property type="term" value="F:ATP hydrolysis activity"/>
    <property type="evidence" value="ECO:0007669"/>
    <property type="project" value="InterPro"/>
</dbReference>
<accession>A0A0R1RJS0</accession>
<dbReference type="PROSITE" id="PS50893">
    <property type="entry name" value="ABC_TRANSPORTER_2"/>
    <property type="match status" value="1"/>
</dbReference>
<dbReference type="GO" id="GO:0005524">
    <property type="term" value="F:ATP binding"/>
    <property type="evidence" value="ECO:0007669"/>
    <property type="project" value="UniProtKB-KW"/>
</dbReference>
<comment type="caution">
    <text evidence="6">The sequence shown here is derived from an EMBL/GenBank/DDBJ whole genome shotgun (WGS) entry which is preliminary data.</text>
</comment>
<evidence type="ECO:0000313" key="7">
    <source>
        <dbReference type="Proteomes" id="UP000051999"/>
    </source>
</evidence>
<gene>
    <name evidence="6" type="ORF">FD35_GL002631</name>
</gene>
<dbReference type="InterPro" id="IPR027417">
    <property type="entry name" value="P-loop_NTPase"/>
</dbReference>
<evidence type="ECO:0000256" key="4">
    <source>
        <dbReference type="ARBA" id="ARBA00022840"/>
    </source>
</evidence>
<dbReference type="Pfam" id="PF00005">
    <property type="entry name" value="ABC_tran"/>
    <property type="match status" value="1"/>
</dbReference>
<dbReference type="PANTHER" id="PTHR43335:SF8">
    <property type="entry name" value="ABC TRANSPORTER, ATP-BINDING PROTEIN"/>
    <property type="match status" value="1"/>
</dbReference>
<reference evidence="6 7" key="1">
    <citation type="journal article" date="2015" name="Genome Announc.">
        <title>Expanding the biotechnology potential of lactobacilli through comparative genomics of 213 strains and associated genera.</title>
        <authorList>
            <person name="Sun Z."/>
            <person name="Harris H.M."/>
            <person name="McCann A."/>
            <person name="Guo C."/>
            <person name="Argimon S."/>
            <person name="Zhang W."/>
            <person name="Yang X."/>
            <person name="Jeffery I.B."/>
            <person name="Cooney J.C."/>
            <person name="Kagawa T.F."/>
            <person name="Liu W."/>
            <person name="Song Y."/>
            <person name="Salvetti E."/>
            <person name="Wrobel A."/>
            <person name="Rasinkangas P."/>
            <person name="Parkhill J."/>
            <person name="Rea M.C."/>
            <person name="O'Sullivan O."/>
            <person name="Ritari J."/>
            <person name="Douillard F.P."/>
            <person name="Paul Ross R."/>
            <person name="Yang R."/>
            <person name="Briner A.E."/>
            <person name="Felis G.E."/>
            <person name="de Vos W.M."/>
            <person name="Barrangou R."/>
            <person name="Klaenhammer T.R."/>
            <person name="Caufield P.W."/>
            <person name="Cui Y."/>
            <person name="Zhang H."/>
            <person name="O'Toole P.W."/>
        </authorList>
    </citation>
    <scope>NUCLEOTIDE SEQUENCE [LARGE SCALE GENOMIC DNA]</scope>
    <source>
        <strain evidence="6 7">DSM 15814</strain>
    </source>
</reference>
<dbReference type="eggNOG" id="COG1131">
    <property type="taxonomic scope" value="Bacteria"/>
</dbReference>